<name>A0ABR1WCL3_9PEZI</name>
<organism evidence="3 4">
    <name type="scientific">Apiospora hydei</name>
    <dbReference type="NCBI Taxonomy" id="1337664"/>
    <lineage>
        <taxon>Eukaryota</taxon>
        <taxon>Fungi</taxon>
        <taxon>Dikarya</taxon>
        <taxon>Ascomycota</taxon>
        <taxon>Pezizomycotina</taxon>
        <taxon>Sordariomycetes</taxon>
        <taxon>Xylariomycetidae</taxon>
        <taxon>Amphisphaeriales</taxon>
        <taxon>Apiosporaceae</taxon>
        <taxon>Apiospora</taxon>
    </lineage>
</organism>
<dbReference type="GeneID" id="92046351"/>
<feature type="domain" description="Heterokaryon incompatibility" evidence="2">
    <location>
        <begin position="154"/>
        <end position="313"/>
    </location>
</feature>
<accession>A0ABR1WCL3</accession>
<dbReference type="InterPro" id="IPR010730">
    <property type="entry name" value="HET"/>
</dbReference>
<gene>
    <name evidence="3" type="ORF">PG997_008976</name>
</gene>
<dbReference type="Proteomes" id="UP001433268">
    <property type="component" value="Unassembled WGS sequence"/>
</dbReference>
<dbReference type="PANTHER" id="PTHR24148:SF64">
    <property type="entry name" value="HETEROKARYON INCOMPATIBILITY DOMAIN-CONTAINING PROTEIN"/>
    <property type="match status" value="1"/>
</dbReference>
<feature type="compositionally biased region" description="Basic and acidic residues" evidence="1">
    <location>
        <begin position="37"/>
        <end position="46"/>
    </location>
</feature>
<comment type="caution">
    <text evidence="3">The sequence shown here is derived from an EMBL/GenBank/DDBJ whole genome shotgun (WGS) entry which is preliminary data.</text>
</comment>
<sequence length="764" mass="87768">MAPENGLAGETSRAKLCRNERSGRPLHPTDQSVDSLTGHKDLRPYEYHPLDESKNQIRLATIHPGNSNDPIEITLENVSLDPQPPHTPPNVMSLEEVRATLPEGWEAFQTLRDRILFWKTDGTTTWTHPNPQISQAAYDSTIHPNQSNGDGPRFEALSYAWGSLNRTAAVVVLFDSERRLLRLGENLHKALLDLRQPDEERVMWIDALCIDQSNPEERGHQVAHMAHIYSRARKVVAWLGPDHDDAAKALRGLAHIGSQVEFSDDVWLLSAPGASEPTWRRSTVSLPFDDTFWAAVTKLFDRSWFSRLWVVQEIHMGNLNSVLKCGAHEIAWLQFRHAIFCLGMKVEWPIAGHHVHRLWGMCMRGIGKGFEFRLSRLGYVCHCSDPRDIIHGFLSLAPPELREAFHVDYTSDVLSVYRRLFTTYADLQRRSDLLIFARWPPAAAETTSQLWPSWIPDWRSRIHLMPYNTWINTCASGLSRAEMTLGVEFNNRLQIKGVILDDTVSSLPIEELEHLPNLMEKLTEVAEKRAQEAAIQDSDERRNELIDNYIRNRIIASWWELPSPKQFRHDVLQNRSFSLDMEERLPSWWEEYRDHTDNYWPRMKLFATRRGRPAICKCDIQQGDCIFIPLGCSSPIVIRRADEEENTFRVLGPIYLYGVMDGEALLGELPDPRCILCQEPGYSSGTVMSRNSETGPIVRTDPRLERTPLPHEWEPVSWTRKDIDPSICCRFRNKETGELINHDPRMTSKSLQDRGVNIQEITLI</sequence>
<feature type="region of interest" description="Disordered" evidence="1">
    <location>
        <begin position="1"/>
        <end position="46"/>
    </location>
</feature>
<dbReference type="RefSeq" id="XP_066668633.1">
    <property type="nucleotide sequence ID" value="XM_066813291.1"/>
</dbReference>
<dbReference type="InterPro" id="IPR052895">
    <property type="entry name" value="HetReg/Transcr_Mod"/>
</dbReference>
<proteinExistence type="predicted"/>
<evidence type="ECO:0000313" key="3">
    <source>
        <dbReference type="EMBL" id="KAK8081158.1"/>
    </source>
</evidence>
<keyword evidence="4" id="KW-1185">Reference proteome</keyword>
<dbReference type="Pfam" id="PF06985">
    <property type="entry name" value="HET"/>
    <property type="match status" value="1"/>
</dbReference>
<evidence type="ECO:0000259" key="2">
    <source>
        <dbReference type="Pfam" id="PF06985"/>
    </source>
</evidence>
<dbReference type="EMBL" id="JAQQWN010000006">
    <property type="protein sequence ID" value="KAK8081158.1"/>
    <property type="molecule type" value="Genomic_DNA"/>
</dbReference>
<protein>
    <recommendedName>
        <fullName evidence="2">Heterokaryon incompatibility domain-containing protein</fullName>
    </recommendedName>
</protein>
<dbReference type="PANTHER" id="PTHR24148">
    <property type="entry name" value="ANKYRIN REPEAT DOMAIN-CONTAINING PROTEIN 39 HOMOLOG-RELATED"/>
    <property type="match status" value="1"/>
</dbReference>
<evidence type="ECO:0000313" key="4">
    <source>
        <dbReference type="Proteomes" id="UP001433268"/>
    </source>
</evidence>
<evidence type="ECO:0000256" key="1">
    <source>
        <dbReference type="SAM" id="MobiDB-lite"/>
    </source>
</evidence>
<reference evidence="3 4" key="1">
    <citation type="submission" date="2023-01" db="EMBL/GenBank/DDBJ databases">
        <title>Analysis of 21 Apiospora genomes using comparative genomics revels a genus with tremendous synthesis potential of carbohydrate active enzymes and secondary metabolites.</title>
        <authorList>
            <person name="Sorensen T."/>
        </authorList>
    </citation>
    <scope>NUCLEOTIDE SEQUENCE [LARGE SCALE GENOMIC DNA]</scope>
    <source>
        <strain evidence="3 4">CBS 114990</strain>
    </source>
</reference>